<gene>
    <name evidence="7" type="ORF">GN138_00270</name>
</gene>
<dbReference type="PIRSF" id="PIRSF000105">
    <property type="entry name" value="HCDH"/>
    <property type="match status" value="1"/>
</dbReference>
<keyword evidence="8" id="KW-1185">Reference proteome</keyword>
<evidence type="ECO:0000259" key="5">
    <source>
        <dbReference type="Pfam" id="PF00725"/>
    </source>
</evidence>
<dbReference type="InterPro" id="IPR036291">
    <property type="entry name" value="NAD(P)-bd_dom_sf"/>
</dbReference>
<evidence type="ECO:0000259" key="6">
    <source>
        <dbReference type="Pfam" id="PF02737"/>
    </source>
</evidence>
<dbReference type="FunFam" id="3.40.50.720:FF:000009">
    <property type="entry name" value="Fatty oxidation complex, alpha subunit"/>
    <property type="match status" value="1"/>
</dbReference>
<feature type="binding site" evidence="4">
    <location>
        <position position="142"/>
    </location>
    <ligand>
        <name>NAD(+)</name>
        <dbReference type="ChEBI" id="CHEBI:57540"/>
    </ligand>
</feature>
<reference evidence="7 8" key="1">
    <citation type="submission" date="2019-12" db="EMBL/GenBank/DDBJ databases">
        <authorList>
            <person name="Li J."/>
        </authorList>
    </citation>
    <scope>NUCLEOTIDE SEQUENCE [LARGE SCALE GENOMIC DNA]</scope>
    <source>
        <strain evidence="7 8">HL2-2</strain>
    </source>
</reference>
<keyword evidence="4" id="KW-0520">NAD</keyword>
<dbReference type="PANTHER" id="PTHR48075">
    <property type="entry name" value="3-HYDROXYACYL-COA DEHYDROGENASE FAMILY PROTEIN"/>
    <property type="match status" value="1"/>
</dbReference>
<dbReference type="Gene3D" id="1.10.1040.10">
    <property type="entry name" value="N-(1-d-carboxylethyl)-l-norvaline Dehydrogenase, domain 2"/>
    <property type="match status" value="1"/>
</dbReference>
<feature type="binding site" evidence="4">
    <location>
        <position position="31"/>
    </location>
    <ligand>
        <name>NAD(+)</name>
        <dbReference type="ChEBI" id="CHEBI:57540"/>
    </ligand>
</feature>
<dbReference type="GO" id="GO:0006631">
    <property type="term" value="P:fatty acid metabolic process"/>
    <property type="evidence" value="ECO:0007669"/>
    <property type="project" value="InterPro"/>
</dbReference>
<evidence type="ECO:0000313" key="8">
    <source>
        <dbReference type="Proteomes" id="UP000478208"/>
    </source>
</evidence>
<dbReference type="InterPro" id="IPR022694">
    <property type="entry name" value="3-OHacyl-CoA_DH"/>
</dbReference>
<dbReference type="SUPFAM" id="SSF51735">
    <property type="entry name" value="NAD(P)-binding Rossmann-fold domains"/>
    <property type="match status" value="1"/>
</dbReference>
<organism evidence="7 8">
    <name type="scientific">Winogradskyella endarachnes</name>
    <dbReference type="NCBI Taxonomy" id="2681965"/>
    <lineage>
        <taxon>Bacteria</taxon>
        <taxon>Pseudomonadati</taxon>
        <taxon>Bacteroidota</taxon>
        <taxon>Flavobacteriia</taxon>
        <taxon>Flavobacteriales</taxon>
        <taxon>Flavobacteriaceae</taxon>
        <taxon>Winogradskyella</taxon>
    </lineage>
</organism>
<dbReference type="AlphaFoldDB" id="A0A6L6U5V4"/>
<dbReference type="Pfam" id="PF02737">
    <property type="entry name" value="3HCDH_N"/>
    <property type="match status" value="1"/>
</dbReference>
<evidence type="ECO:0000256" key="3">
    <source>
        <dbReference type="PIRSR" id="PIRSR000105-1"/>
    </source>
</evidence>
<dbReference type="Gene3D" id="3.40.50.720">
    <property type="entry name" value="NAD(P)-binding Rossmann-like Domain"/>
    <property type="match status" value="1"/>
</dbReference>
<feature type="binding site" evidence="4">
    <location>
        <begin position="8"/>
        <end position="13"/>
    </location>
    <ligand>
        <name>NAD(+)</name>
        <dbReference type="ChEBI" id="CHEBI:57540"/>
    </ligand>
</feature>
<dbReference type="GO" id="GO:0008691">
    <property type="term" value="F:3-hydroxybutyryl-CoA dehydrogenase activity"/>
    <property type="evidence" value="ECO:0007669"/>
    <property type="project" value="UniProtKB-EC"/>
</dbReference>
<dbReference type="EC" id="1.1.1.157" evidence="7"/>
<dbReference type="RefSeq" id="WP_157361318.1">
    <property type="nucleotide sequence ID" value="NZ_WOWS01000001.1"/>
</dbReference>
<feature type="binding site" evidence="4">
    <location>
        <position position="91"/>
    </location>
    <ligand>
        <name>NAD(+)</name>
        <dbReference type="ChEBI" id="CHEBI:57540"/>
    </ligand>
</feature>
<evidence type="ECO:0000256" key="4">
    <source>
        <dbReference type="PIRSR" id="PIRSR000105-2"/>
    </source>
</evidence>
<dbReference type="InterPro" id="IPR013328">
    <property type="entry name" value="6PGD_dom2"/>
</dbReference>
<dbReference type="Proteomes" id="UP000478208">
    <property type="component" value="Unassembled WGS sequence"/>
</dbReference>
<dbReference type="InterPro" id="IPR006180">
    <property type="entry name" value="3-OHacyl-CoA_DH_CS"/>
</dbReference>
<keyword evidence="2 7" id="KW-0560">Oxidoreductase</keyword>
<comment type="caution">
    <text evidence="7">The sequence shown here is derived from an EMBL/GenBank/DDBJ whole genome shotgun (WGS) entry which is preliminary data.</text>
</comment>
<dbReference type="Pfam" id="PF00725">
    <property type="entry name" value="3HCDH"/>
    <property type="match status" value="1"/>
</dbReference>
<feature type="binding site" evidence="4">
    <location>
        <position position="118"/>
    </location>
    <ligand>
        <name>NAD(+)</name>
        <dbReference type="ChEBI" id="CHEBI:57540"/>
    </ligand>
</feature>
<feature type="binding site" evidence="4">
    <location>
        <position position="96"/>
    </location>
    <ligand>
        <name>NAD(+)</name>
        <dbReference type="ChEBI" id="CHEBI:57540"/>
    </ligand>
</feature>
<comment type="similarity">
    <text evidence="1">Belongs to the 3-hydroxyacyl-CoA dehydrogenase family.</text>
</comment>
<dbReference type="InterPro" id="IPR006176">
    <property type="entry name" value="3-OHacyl-CoA_DH_NAD-bd"/>
</dbReference>
<accession>A0A6L6U5V4</accession>
<dbReference type="GO" id="GO:0070403">
    <property type="term" value="F:NAD+ binding"/>
    <property type="evidence" value="ECO:0007669"/>
    <property type="project" value="InterPro"/>
</dbReference>
<evidence type="ECO:0000313" key="7">
    <source>
        <dbReference type="EMBL" id="MUU76866.1"/>
    </source>
</evidence>
<dbReference type="InterPro" id="IPR006108">
    <property type="entry name" value="3HC_DH_C"/>
</dbReference>
<feature type="site" description="Important for catalytic activity" evidence="3">
    <location>
        <position position="139"/>
    </location>
</feature>
<dbReference type="SUPFAM" id="SSF48179">
    <property type="entry name" value="6-phosphogluconate dehydrogenase C-terminal domain-like"/>
    <property type="match status" value="1"/>
</dbReference>
<dbReference type="NCBIfam" id="NF004474">
    <property type="entry name" value="PRK05808.1"/>
    <property type="match status" value="1"/>
</dbReference>
<feature type="binding site" evidence="4">
    <location>
        <position position="273"/>
    </location>
    <ligand>
        <name>NAD(+)</name>
        <dbReference type="ChEBI" id="CHEBI:57540"/>
    </ligand>
</feature>
<dbReference type="PROSITE" id="PS00067">
    <property type="entry name" value="3HCDH"/>
    <property type="match status" value="1"/>
</dbReference>
<proteinExistence type="inferred from homology"/>
<evidence type="ECO:0000256" key="2">
    <source>
        <dbReference type="ARBA" id="ARBA00023002"/>
    </source>
</evidence>
<protein>
    <submittedName>
        <fullName evidence="7">3-hydroxybutyryl-CoA dehydrogenase</fullName>
        <ecNumber evidence="7">1.1.1.157</ecNumber>
    </submittedName>
</protein>
<feature type="domain" description="3-hydroxyacyl-CoA dehydrogenase NAD binding" evidence="6">
    <location>
        <begin position="3"/>
        <end position="182"/>
    </location>
</feature>
<evidence type="ECO:0000256" key="1">
    <source>
        <dbReference type="ARBA" id="ARBA00009463"/>
    </source>
</evidence>
<name>A0A6L6U5V4_9FLAO</name>
<dbReference type="EMBL" id="WOWS01000001">
    <property type="protein sequence ID" value="MUU76866.1"/>
    <property type="molecule type" value="Genomic_DNA"/>
</dbReference>
<feature type="domain" description="3-hydroxyacyl-CoA dehydrogenase C-terminal" evidence="5">
    <location>
        <begin position="185"/>
        <end position="281"/>
    </location>
</feature>
<sequence>MKNIAVIGAGTMGNGIAHTFAQSGFNVQLIDISEASLKRGMDTISRNLDRMVAKEKITEVEKTETLGNISTFTTTEDGVKNVDLVVEAATENLDLKLKIFKQLDAICAENTILATNTSSISITQIAAATSRPEKVIGMHFMNPVPIMKLVEIIRGYSTSNDVTSTIMNLSKTLGKVPTEVNDYPGFVANRILMPMINESIETLYNGVAGVAEIDTVIKLGMAHPMGPLQLADFIGLDVCLSILNVMYDGFKNPKYAPCPLLVNMVMAGKLGVKSGEGFYDYSESRKAEKIATQFIK</sequence>
<dbReference type="InterPro" id="IPR008927">
    <property type="entry name" value="6-PGluconate_DH-like_C_sf"/>
</dbReference>
<dbReference type="PANTHER" id="PTHR48075:SF5">
    <property type="entry name" value="3-HYDROXYBUTYRYL-COA DEHYDROGENASE"/>
    <property type="match status" value="1"/>
</dbReference>